<dbReference type="Gene3D" id="1.10.10.10">
    <property type="entry name" value="Winged helix-like DNA-binding domain superfamily/Winged helix DNA-binding domain"/>
    <property type="match status" value="1"/>
</dbReference>
<dbReference type="CDD" id="cd15831">
    <property type="entry name" value="BTAD"/>
    <property type="match status" value="1"/>
</dbReference>
<dbReference type="PANTHER" id="PTHR35807:SF1">
    <property type="entry name" value="TRANSCRIPTIONAL REGULATOR REDD"/>
    <property type="match status" value="1"/>
</dbReference>
<dbReference type="GO" id="GO:0003677">
    <property type="term" value="F:DNA binding"/>
    <property type="evidence" value="ECO:0007669"/>
    <property type="project" value="UniProtKB-KW"/>
</dbReference>
<evidence type="ECO:0000313" key="8">
    <source>
        <dbReference type="Proteomes" id="UP000669179"/>
    </source>
</evidence>
<feature type="domain" description="Bacterial transcriptional activator" evidence="6">
    <location>
        <begin position="97"/>
        <end position="243"/>
    </location>
</feature>
<dbReference type="AlphaFoldDB" id="A0A939T4R3"/>
<dbReference type="GO" id="GO:0000160">
    <property type="term" value="P:phosphorelay signal transduction system"/>
    <property type="evidence" value="ECO:0007669"/>
    <property type="project" value="InterPro"/>
</dbReference>
<dbReference type="GO" id="GO:0006355">
    <property type="term" value="P:regulation of DNA-templated transcription"/>
    <property type="evidence" value="ECO:0007669"/>
    <property type="project" value="InterPro"/>
</dbReference>
<evidence type="ECO:0000259" key="6">
    <source>
        <dbReference type="SMART" id="SM01043"/>
    </source>
</evidence>
<accession>A0A939T4R3</accession>
<keyword evidence="3" id="KW-0238">DNA-binding</keyword>
<evidence type="ECO:0000256" key="1">
    <source>
        <dbReference type="ARBA" id="ARBA00005820"/>
    </source>
</evidence>
<evidence type="ECO:0000259" key="5">
    <source>
        <dbReference type="SMART" id="SM00862"/>
    </source>
</evidence>
<evidence type="ECO:0000313" key="7">
    <source>
        <dbReference type="EMBL" id="MBO2448584.1"/>
    </source>
</evidence>
<sequence>MRFLLLGNLEIYDEDLRLIRLSRTKHRQLLGLLLLRANHAVCIDQLVDGMWPLHPPRFAKGNIKTYVSALRPVVNQAGALIETVPRGYQLTVRTDHVDVLRFEELFQAGVGLGGDHDAPLRAELLQQALGLWRGEAMQDLTADGGPLRDAATRLHEKRIVAIQDLAGLSLLLGRNHEAIDHLRMALSWEPLRERLWRLLMLALYRDGRQAEALSAYREFRTILVENIGLEPSGELRSLHSKILTGDVPLGV</sequence>
<protein>
    <submittedName>
        <fullName evidence="7">AfsR/SARP family transcriptional regulator</fullName>
    </submittedName>
</protein>
<gene>
    <name evidence="7" type="ORF">J4573_15885</name>
</gene>
<dbReference type="EMBL" id="JAGEOJ010000006">
    <property type="protein sequence ID" value="MBO2448584.1"/>
    <property type="molecule type" value="Genomic_DNA"/>
</dbReference>
<dbReference type="SUPFAM" id="SSF46894">
    <property type="entry name" value="C-terminal effector domain of the bipartite response regulators"/>
    <property type="match status" value="1"/>
</dbReference>
<dbReference type="InterPro" id="IPR036388">
    <property type="entry name" value="WH-like_DNA-bd_sf"/>
</dbReference>
<dbReference type="InterPro" id="IPR001867">
    <property type="entry name" value="OmpR/PhoB-type_DNA-bd"/>
</dbReference>
<dbReference type="InterPro" id="IPR051677">
    <property type="entry name" value="AfsR-DnrI-RedD_regulator"/>
</dbReference>
<name>A0A939T4R3_9ACTN</name>
<keyword evidence="8" id="KW-1185">Reference proteome</keyword>
<evidence type="ECO:0000256" key="3">
    <source>
        <dbReference type="ARBA" id="ARBA00023125"/>
    </source>
</evidence>
<dbReference type="RefSeq" id="WP_208256253.1">
    <property type="nucleotide sequence ID" value="NZ_JAGEOJ010000006.1"/>
</dbReference>
<dbReference type="SMART" id="SM00862">
    <property type="entry name" value="Trans_reg_C"/>
    <property type="match status" value="1"/>
</dbReference>
<feature type="domain" description="OmpR/PhoB-type" evidence="5">
    <location>
        <begin position="13"/>
        <end position="90"/>
    </location>
</feature>
<comment type="similarity">
    <text evidence="1">Belongs to the AfsR/DnrI/RedD regulatory family.</text>
</comment>
<comment type="caution">
    <text evidence="7">The sequence shown here is derived from an EMBL/GenBank/DDBJ whole genome shotgun (WGS) entry which is preliminary data.</text>
</comment>
<dbReference type="SUPFAM" id="SSF48452">
    <property type="entry name" value="TPR-like"/>
    <property type="match status" value="1"/>
</dbReference>
<keyword evidence="2" id="KW-0805">Transcription regulation</keyword>
<keyword evidence="4" id="KW-0804">Transcription</keyword>
<reference evidence="7" key="1">
    <citation type="submission" date="2021-03" db="EMBL/GenBank/DDBJ databases">
        <authorList>
            <person name="Kanchanasin P."/>
            <person name="Saeng-In P."/>
            <person name="Phongsopitanun W."/>
            <person name="Yuki M."/>
            <person name="Kudo T."/>
            <person name="Ohkuma M."/>
            <person name="Tanasupawat S."/>
        </authorList>
    </citation>
    <scope>NUCLEOTIDE SEQUENCE</scope>
    <source>
        <strain evidence="7">GKU 128</strain>
    </source>
</reference>
<dbReference type="PANTHER" id="PTHR35807">
    <property type="entry name" value="TRANSCRIPTIONAL REGULATOR REDD-RELATED"/>
    <property type="match status" value="1"/>
</dbReference>
<proteinExistence type="inferred from homology"/>
<dbReference type="Pfam" id="PF03704">
    <property type="entry name" value="BTAD"/>
    <property type="match status" value="1"/>
</dbReference>
<dbReference type="InterPro" id="IPR016032">
    <property type="entry name" value="Sig_transdc_resp-reg_C-effctor"/>
</dbReference>
<dbReference type="Gene3D" id="1.25.40.10">
    <property type="entry name" value="Tetratricopeptide repeat domain"/>
    <property type="match status" value="1"/>
</dbReference>
<evidence type="ECO:0000256" key="2">
    <source>
        <dbReference type="ARBA" id="ARBA00023015"/>
    </source>
</evidence>
<evidence type="ECO:0000256" key="4">
    <source>
        <dbReference type="ARBA" id="ARBA00023163"/>
    </source>
</evidence>
<dbReference type="InterPro" id="IPR005158">
    <property type="entry name" value="BTAD"/>
</dbReference>
<organism evidence="7 8">
    <name type="scientific">Actinomadura barringtoniae</name>
    <dbReference type="NCBI Taxonomy" id="1427535"/>
    <lineage>
        <taxon>Bacteria</taxon>
        <taxon>Bacillati</taxon>
        <taxon>Actinomycetota</taxon>
        <taxon>Actinomycetes</taxon>
        <taxon>Streptosporangiales</taxon>
        <taxon>Thermomonosporaceae</taxon>
        <taxon>Actinomadura</taxon>
    </lineage>
</organism>
<dbReference type="InterPro" id="IPR011990">
    <property type="entry name" value="TPR-like_helical_dom_sf"/>
</dbReference>
<dbReference type="SMART" id="SM01043">
    <property type="entry name" value="BTAD"/>
    <property type="match status" value="1"/>
</dbReference>
<dbReference type="Proteomes" id="UP000669179">
    <property type="component" value="Unassembled WGS sequence"/>
</dbReference>